<dbReference type="Pfam" id="PF00005">
    <property type="entry name" value="ABC_tran"/>
    <property type="match status" value="2"/>
</dbReference>
<evidence type="ECO:0000256" key="4">
    <source>
        <dbReference type="ARBA" id="ARBA00022737"/>
    </source>
</evidence>
<feature type="transmembrane region" description="Helical" evidence="9">
    <location>
        <begin position="941"/>
        <end position="959"/>
    </location>
</feature>
<dbReference type="CDD" id="cd03244">
    <property type="entry name" value="ABCC_MRP_domain2"/>
    <property type="match status" value="1"/>
</dbReference>
<accession>A0AAW0YZF6</accession>
<dbReference type="InterPro" id="IPR036640">
    <property type="entry name" value="ABC1_TM_sf"/>
</dbReference>
<dbReference type="SMART" id="SM00382">
    <property type="entry name" value="AAA"/>
    <property type="match status" value="2"/>
</dbReference>
<dbReference type="InterPro" id="IPR011527">
    <property type="entry name" value="ABC1_TM_dom"/>
</dbReference>
<name>A0AAW0YZF6_9TREE</name>
<keyword evidence="8 9" id="KW-0472">Membrane</keyword>
<feature type="transmembrane region" description="Helical" evidence="9">
    <location>
        <begin position="863"/>
        <end position="883"/>
    </location>
</feature>
<comment type="subcellular location">
    <subcellularLocation>
        <location evidence="1">Membrane</location>
        <topology evidence="1">Multi-pass membrane protein</topology>
    </subcellularLocation>
</comment>
<dbReference type="InterPro" id="IPR017871">
    <property type="entry name" value="ABC_transporter-like_CS"/>
</dbReference>
<dbReference type="InterPro" id="IPR050173">
    <property type="entry name" value="ABC_transporter_C-like"/>
</dbReference>
<dbReference type="Proteomes" id="UP001388673">
    <property type="component" value="Unassembled WGS sequence"/>
</dbReference>
<feature type="transmembrane region" description="Helical" evidence="9">
    <location>
        <begin position="1078"/>
        <end position="1100"/>
    </location>
</feature>
<dbReference type="GO" id="GO:0016887">
    <property type="term" value="F:ATP hydrolysis activity"/>
    <property type="evidence" value="ECO:0007669"/>
    <property type="project" value="InterPro"/>
</dbReference>
<keyword evidence="7 9" id="KW-1133">Transmembrane helix</keyword>
<evidence type="ECO:0000256" key="3">
    <source>
        <dbReference type="ARBA" id="ARBA00022692"/>
    </source>
</evidence>
<dbReference type="SUPFAM" id="SSF90123">
    <property type="entry name" value="ABC transporter transmembrane region"/>
    <property type="match status" value="2"/>
</dbReference>
<dbReference type="Pfam" id="PF00664">
    <property type="entry name" value="ABC_membrane"/>
    <property type="match status" value="2"/>
</dbReference>
<feature type="transmembrane region" description="Helical" evidence="9">
    <location>
        <begin position="1051"/>
        <end position="1072"/>
    </location>
</feature>
<evidence type="ECO:0000256" key="2">
    <source>
        <dbReference type="ARBA" id="ARBA00022448"/>
    </source>
</evidence>
<dbReference type="CDD" id="cd03250">
    <property type="entry name" value="ABCC_MRP_domain1"/>
    <property type="match status" value="1"/>
</dbReference>
<evidence type="ECO:0000256" key="1">
    <source>
        <dbReference type="ARBA" id="ARBA00004141"/>
    </source>
</evidence>
<feature type="transmembrane region" description="Helical" evidence="9">
    <location>
        <begin position="314"/>
        <end position="343"/>
    </location>
</feature>
<feature type="transmembrane region" description="Helical" evidence="9">
    <location>
        <begin position="824"/>
        <end position="851"/>
    </location>
</feature>
<dbReference type="FunFam" id="1.20.1560.10:FF:000013">
    <property type="entry name" value="ABC transporter C family member 2"/>
    <property type="match status" value="1"/>
</dbReference>
<feature type="transmembrane region" description="Helical" evidence="9">
    <location>
        <begin position="965"/>
        <end position="984"/>
    </location>
</feature>
<evidence type="ECO:0000259" key="10">
    <source>
        <dbReference type="PROSITE" id="PS50893"/>
    </source>
</evidence>
<dbReference type="RefSeq" id="XP_066802922.1">
    <property type="nucleotide sequence ID" value="XM_066946530.1"/>
</dbReference>
<feature type="domain" description="ABC transmembrane type-1" evidence="11">
    <location>
        <begin position="183"/>
        <end position="474"/>
    </location>
</feature>
<proteinExistence type="predicted"/>
<dbReference type="Gene3D" id="3.40.50.300">
    <property type="entry name" value="P-loop containing nucleotide triphosphate hydrolases"/>
    <property type="match status" value="2"/>
</dbReference>
<dbReference type="KEGG" id="kne:92180681"/>
<evidence type="ECO:0000256" key="6">
    <source>
        <dbReference type="ARBA" id="ARBA00022840"/>
    </source>
</evidence>
<evidence type="ECO:0000256" key="7">
    <source>
        <dbReference type="ARBA" id="ARBA00022989"/>
    </source>
</evidence>
<feature type="domain" description="ABC transmembrane type-1" evidence="11">
    <location>
        <begin position="831"/>
        <end position="1108"/>
    </location>
</feature>
<organism evidence="12 13">
    <name type="scientific">Kwoniella newhampshirensis</name>
    <dbReference type="NCBI Taxonomy" id="1651941"/>
    <lineage>
        <taxon>Eukaryota</taxon>
        <taxon>Fungi</taxon>
        <taxon>Dikarya</taxon>
        <taxon>Basidiomycota</taxon>
        <taxon>Agaricomycotina</taxon>
        <taxon>Tremellomycetes</taxon>
        <taxon>Tremellales</taxon>
        <taxon>Cryptococcaceae</taxon>
        <taxon>Kwoniella</taxon>
    </lineage>
</organism>
<dbReference type="FunFam" id="3.40.50.300:FF:000997">
    <property type="entry name" value="Multidrug resistance-associated protein 1"/>
    <property type="match status" value="1"/>
</dbReference>
<feature type="domain" description="ABC transporter" evidence="10">
    <location>
        <begin position="1072"/>
        <end position="1355"/>
    </location>
</feature>
<dbReference type="PANTHER" id="PTHR24223">
    <property type="entry name" value="ATP-BINDING CASSETTE SUB-FAMILY C"/>
    <property type="match status" value="1"/>
</dbReference>
<evidence type="ECO:0000313" key="13">
    <source>
        <dbReference type="Proteomes" id="UP001388673"/>
    </source>
</evidence>
<dbReference type="PROSITE" id="PS50929">
    <property type="entry name" value="ABC_TM1F"/>
    <property type="match status" value="2"/>
</dbReference>
<evidence type="ECO:0000256" key="8">
    <source>
        <dbReference type="ARBA" id="ARBA00023136"/>
    </source>
</evidence>
<dbReference type="InterPro" id="IPR003593">
    <property type="entry name" value="AAA+_ATPase"/>
</dbReference>
<dbReference type="PANTHER" id="PTHR24223:SF415">
    <property type="entry name" value="FI20190P1"/>
    <property type="match status" value="1"/>
</dbReference>
<feature type="domain" description="ABC transporter" evidence="10">
    <location>
        <begin position="522"/>
        <end position="753"/>
    </location>
</feature>
<dbReference type="EMBL" id="JBCAWK010000006">
    <property type="protein sequence ID" value="KAK8854684.1"/>
    <property type="molecule type" value="Genomic_DNA"/>
</dbReference>
<keyword evidence="13" id="KW-1185">Reference proteome</keyword>
<dbReference type="PROSITE" id="PS00211">
    <property type="entry name" value="ABC_TRANSPORTER_1"/>
    <property type="match status" value="2"/>
</dbReference>
<dbReference type="GO" id="GO:0005524">
    <property type="term" value="F:ATP binding"/>
    <property type="evidence" value="ECO:0007669"/>
    <property type="project" value="UniProtKB-KW"/>
</dbReference>
<dbReference type="CDD" id="cd18597">
    <property type="entry name" value="ABC_6TM_YOR1_D1_like"/>
    <property type="match status" value="1"/>
</dbReference>
<comment type="caution">
    <text evidence="12">The sequence shown here is derived from an EMBL/GenBank/DDBJ whole genome shotgun (WGS) entry which is preliminary data.</text>
</comment>
<reference evidence="12 13" key="1">
    <citation type="journal article" date="2024" name="bioRxiv">
        <title>Comparative genomics of Cryptococcus and Kwoniella reveals pathogenesis evolution and contrasting karyotype dynamics via intercentromeric recombination or chromosome fusion.</title>
        <authorList>
            <person name="Coelho M.A."/>
            <person name="David-Palma M."/>
            <person name="Shea T."/>
            <person name="Bowers K."/>
            <person name="McGinley-Smith S."/>
            <person name="Mohammad A.W."/>
            <person name="Gnirke A."/>
            <person name="Yurkov A.M."/>
            <person name="Nowrousian M."/>
            <person name="Sun S."/>
            <person name="Cuomo C.A."/>
            <person name="Heitman J."/>
        </authorList>
    </citation>
    <scope>NUCLEOTIDE SEQUENCE [LARGE SCALE GENOMIC DNA]</scope>
    <source>
        <strain evidence="12 13">CBS 13917</strain>
    </source>
</reference>
<evidence type="ECO:0000313" key="12">
    <source>
        <dbReference type="EMBL" id="KAK8854684.1"/>
    </source>
</evidence>
<sequence>MPIPFYHPTPAPAGVFMGRPFPFQNAGVLQKFSFNWIGALMKVAYSKPIEPDDLYETTSVIACRTLGDQVEAQFMRRMPPSRRPPHYIHSHTSLHVSDIAPNLSPLSTSHSGSESTPLLYSSYLASASDDYEHNVKAFGNKKAKMLQQDQLAIEDGKEYDMSLWKAMLLTVWSQLLFDFVVRAISQIMRTLAPMVSNLLMAQLALSYEWHKHVRQDLPTDGLDPPSSTQYMFCLVVALWVMIFASSFANHYTAFHPALVGRNLRTAMMTIISRKAMRLSSKARLTMTQGRLTTMLSADCGYLESAFQATPHLPVAVIMLSLGMALLFSLLGYSALVGIAVLILDGPLKVWTYKQISKLCQDQSRLVDVRIRLLSEVLNNMRAIKFHAYESCFGQRISDMRKQELELLSQNNLRSSGITATSQFVPAFAATLTFITYHLTGHSLNAATVFASLQYYAVLKSPISQLPELVNVFITARVGVGRIETLLKAEEMQVCLNIKPDSPYGIDVKGDFHYEAEHQPEEEDKADKSKTGKSSRPFALRGVDLKIPKGALVCVVGRVGTGKTSLLLGLIKDMKQMAGHVTFGGTVSYVPQKAWVQSGTVKDNITFSSDSHEVDPAKIEQMVDACALRTDIDMWRDGILTRVGERGITLSGGQRQRICIARAAYCESQVVLLDDPLSAVDAHVGHHLLENCILNGPMSNRTRVLVTHQLDVLPKADYILVIDRDDNGDGRIVQQGTFQDLAKTKGIFQNLYHQFGSSQTSQAMSMSSHSSNLHLSPPEGEANEVVKSAKTSGKPVAKLFLDEEMAQGTVKWSVYLKYAQAVGSWTLLSTCAVVLVLTHIAIVFNTLFLGYWTENRFEGMSQASYMWIYAGLALAIALFNVQWASIHSIFIAGRNASFTMFNQAWSKVMRSPLFWHDQTPTGRIISRMSKDVELLDEKVASIWYYVFYCVLSILSAIGLMLYTYPWLALLMIPLVFFSCLCTLYYRRTSKDLGRLSSVLRSEVFTTFGEQLAGSSVIRTFGRQEQFHRHLEYAVDLENMAYLCGTFSQEKWLGVRLSVSTYLPVLFLGIFGVIERNKVSPTMFGVVLTHLIGSVFLMGNLVHLGTEAEKQMNTVERLQYYMSLETEAASVLPSDPKPDQSWPTKGEIVFRDVEMRYRPDLPLVLKRLNFVINPGKKIEVDGLDLKRIGLETLRQRLTVIPQDAFLFAGTIRDNMDPTGLRTDAELNDILNLVHHNHKASESLKEKFHLDEVVTDEGANFSAGEQQLLGLLRALAKGCKVLLLDEATSSVDPETDALIQCIIQTAFSDITLISIAHRLQTVAYYDQILVIEAGQLIEFDSPLALFDKVDSTFRELCNKKGLSREDLTKIRMDASAAPATSHFL</sequence>
<gene>
    <name evidence="12" type="ORF">IAR55_003423</name>
</gene>
<dbReference type="GeneID" id="92180681"/>
<keyword evidence="2" id="KW-0813">Transport</keyword>
<protein>
    <recommendedName>
        <fullName evidence="14">P-loop containing nucleoside triphosphate hydrolase protein</fullName>
    </recommendedName>
</protein>
<dbReference type="Gene3D" id="1.20.1560.10">
    <property type="entry name" value="ABC transporter type 1, transmembrane domain"/>
    <property type="match status" value="2"/>
</dbReference>
<dbReference type="GO" id="GO:0140359">
    <property type="term" value="F:ABC-type transporter activity"/>
    <property type="evidence" value="ECO:0007669"/>
    <property type="project" value="InterPro"/>
</dbReference>
<evidence type="ECO:0000256" key="5">
    <source>
        <dbReference type="ARBA" id="ARBA00022741"/>
    </source>
</evidence>
<keyword evidence="5" id="KW-0547">Nucleotide-binding</keyword>
<evidence type="ECO:0000259" key="11">
    <source>
        <dbReference type="PROSITE" id="PS50929"/>
    </source>
</evidence>
<keyword evidence="4" id="KW-0677">Repeat</keyword>
<evidence type="ECO:0000256" key="9">
    <source>
        <dbReference type="SAM" id="Phobius"/>
    </source>
</evidence>
<dbReference type="GO" id="GO:0016020">
    <property type="term" value="C:membrane"/>
    <property type="evidence" value="ECO:0007669"/>
    <property type="project" value="UniProtKB-SubCell"/>
</dbReference>
<dbReference type="PROSITE" id="PS50893">
    <property type="entry name" value="ABC_TRANSPORTER_2"/>
    <property type="match status" value="2"/>
</dbReference>
<dbReference type="InterPro" id="IPR027417">
    <property type="entry name" value="P-loop_NTPase"/>
</dbReference>
<evidence type="ECO:0008006" key="14">
    <source>
        <dbReference type="Google" id="ProtNLM"/>
    </source>
</evidence>
<keyword evidence="3 9" id="KW-0812">Transmembrane</keyword>
<dbReference type="SUPFAM" id="SSF52540">
    <property type="entry name" value="P-loop containing nucleoside triphosphate hydrolases"/>
    <property type="match status" value="2"/>
</dbReference>
<keyword evidence="6" id="KW-0067">ATP-binding</keyword>
<dbReference type="InterPro" id="IPR003439">
    <property type="entry name" value="ABC_transporter-like_ATP-bd"/>
</dbReference>